<sequence>MKNELFKDPFVVLMISTRAIMRPDDLERLITDEAYLCEQRDKLLNKECSCESIGRLVAIFRNPEWRRSNELSDILSVSLAKLAMLFSLDKDLKQCLSTSERIELFEGIRESVKQINAIRNNWMLSSVGS</sequence>
<organism evidence="1">
    <name type="scientific">Salmonella enterica subsp. enterica serovar Chester</name>
    <dbReference type="NCBI Taxonomy" id="149386"/>
    <lineage>
        <taxon>Bacteria</taxon>
        <taxon>Pseudomonadati</taxon>
        <taxon>Pseudomonadota</taxon>
        <taxon>Gammaproteobacteria</taxon>
        <taxon>Enterobacterales</taxon>
        <taxon>Enterobacteriaceae</taxon>
        <taxon>Salmonella</taxon>
    </lineage>
</organism>
<dbReference type="AlphaFoldDB" id="A0A635R8L4"/>
<reference evidence="1" key="1">
    <citation type="submission" date="2018-07" db="EMBL/GenBank/DDBJ databases">
        <authorList>
            <person name="Ashton P.M."/>
            <person name="Dallman T."/>
            <person name="Nair S."/>
            <person name="De Pinna E."/>
            <person name="Peters T."/>
            <person name="Grant K."/>
        </authorList>
    </citation>
    <scope>NUCLEOTIDE SEQUENCE</scope>
    <source>
        <strain evidence="1">368335</strain>
    </source>
</reference>
<proteinExistence type="predicted"/>
<gene>
    <name evidence="1" type="ORF">CB695_16480</name>
</gene>
<protein>
    <submittedName>
        <fullName evidence="1">Uncharacterized protein</fullName>
    </submittedName>
</protein>
<name>A0A635R8L4_SALET</name>
<dbReference type="EMBL" id="AAMIYH010000015">
    <property type="protein sequence ID" value="EDH8303066.1"/>
    <property type="molecule type" value="Genomic_DNA"/>
</dbReference>
<accession>A0A635R8L4</accession>
<comment type="caution">
    <text evidence="1">The sequence shown here is derived from an EMBL/GenBank/DDBJ whole genome shotgun (WGS) entry which is preliminary data.</text>
</comment>
<evidence type="ECO:0000313" key="1">
    <source>
        <dbReference type="EMBL" id="EDH8303066.1"/>
    </source>
</evidence>